<evidence type="ECO:0000313" key="1">
    <source>
        <dbReference type="EMBL" id="TKX19677.1"/>
    </source>
</evidence>
<reference evidence="1 2" key="1">
    <citation type="submission" date="2018-02" db="EMBL/GenBank/DDBJ databases">
        <title>Draft genome sequences of Elsinoe sp., causing black scab on jojoba.</title>
        <authorList>
            <person name="Stodart B."/>
            <person name="Jeffress S."/>
            <person name="Ash G."/>
            <person name="Arun Chinnappa K."/>
        </authorList>
    </citation>
    <scope>NUCLEOTIDE SEQUENCE [LARGE SCALE GENOMIC DNA]</scope>
    <source>
        <strain evidence="1 2">Hillstone_2</strain>
    </source>
</reference>
<name>A0A4U7AX65_9PEZI</name>
<dbReference type="Proteomes" id="UP000308133">
    <property type="component" value="Unassembled WGS sequence"/>
</dbReference>
<dbReference type="EMBL" id="PTQR01000107">
    <property type="protein sequence ID" value="TKX19677.1"/>
    <property type="molecule type" value="Genomic_DNA"/>
</dbReference>
<organism evidence="1 2">
    <name type="scientific">Elsinoe australis</name>
    <dbReference type="NCBI Taxonomy" id="40998"/>
    <lineage>
        <taxon>Eukaryota</taxon>
        <taxon>Fungi</taxon>
        <taxon>Dikarya</taxon>
        <taxon>Ascomycota</taxon>
        <taxon>Pezizomycotina</taxon>
        <taxon>Dothideomycetes</taxon>
        <taxon>Dothideomycetidae</taxon>
        <taxon>Myriangiales</taxon>
        <taxon>Elsinoaceae</taxon>
        <taxon>Elsinoe</taxon>
    </lineage>
</organism>
<protein>
    <submittedName>
        <fullName evidence="1">Uncharacterized protein</fullName>
    </submittedName>
</protein>
<evidence type="ECO:0000313" key="2">
    <source>
        <dbReference type="Proteomes" id="UP000308133"/>
    </source>
</evidence>
<gene>
    <name evidence="1" type="ORF">C1H76_8123</name>
</gene>
<comment type="caution">
    <text evidence="1">The sequence shown here is derived from an EMBL/GenBank/DDBJ whole genome shotgun (WGS) entry which is preliminary data.</text>
</comment>
<proteinExistence type="predicted"/>
<sequence>MLDILHNARRVNKIWNTSIKTNAILQKKLFFMGDDRERCIRFYRCPLHCCESDDECHFCIRDKETGTGFRPYKAHLLNPALVKQAGIHGRGLGYFFKSILQPGGLPNKELSQSWRSALFAQPPLKELVLEWKEQNGKYSDIRITSEKGITLGMIRDQVREQKPQALTFDGFTRARFKLTSQTALFCLPERRYLESVYNDPDVKKVVYSYHHLQYELHP</sequence>
<dbReference type="AlphaFoldDB" id="A0A4U7AX65"/>
<accession>A0A4U7AX65</accession>